<organism evidence="1">
    <name type="scientific">marine metagenome</name>
    <dbReference type="NCBI Taxonomy" id="408172"/>
    <lineage>
        <taxon>unclassified sequences</taxon>
        <taxon>metagenomes</taxon>
        <taxon>ecological metagenomes</taxon>
    </lineage>
</organism>
<name>A0A382FT50_9ZZZZ</name>
<gene>
    <name evidence="1" type="ORF">METZ01_LOCUS218646</name>
</gene>
<feature type="non-terminal residue" evidence="1">
    <location>
        <position position="67"/>
    </location>
</feature>
<dbReference type="EMBL" id="UINC01051524">
    <property type="protein sequence ID" value="SVB65792.1"/>
    <property type="molecule type" value="Genomic_DNA"/>
</dbReference>
<accession>A0A382FT50</accession>
<evidence type="ECO:0000313" key="1">
    <source>
        <dbReference type="EMBL" id="SVB65792.1"/>
    </source>
</evidence>
<dbReference type="AlphaFoldDB" id="A0A382FT50"/>
<protein>
    <submittedName>
        <fullName evidence="1">Uncharacterized protein</fullName>
    </submittedName>
</protein>
<reference evidence="1" key="1">
    <citation type="submission" date="2018-05" db="EMBL/GenBank/DDBJ databases">
        <authorList>
            <person name="Lanie J.A."/>
            <person name="Ng W.-L."/>
            <person name="Kazmierczak K.M."/>
            <person name="Andrzejewski T.M."/>
            <person name="Davidsen T.M."/>
            <person name="Wayne K.J."/>
            <person name="Tettelin H."/>
            <person name="Glass J.I."/>
            <person name="Rusch D."/>
            <person name="Podicherti R."/>
            <person name="Tsui H.-C.T."/>
            <person name="Winkler M.E."/>
        </authorList>
    </citation>
    <scope>NUCLEOTIDE SEQUENCE</scope>
</reference>
<sequence>MSNEYKYSLKEFSEYLGKSEIEILQMVSMGKLIPEVYVRVLVGESPKFEVTKAHIQNSDGLHVNING</sequence>
<proteinExistence type="predicted"/>